<protein>
    <recommendedName>
        <fullName evidence="3">Endonuclease/exonuclease/phosphatase family protein</fullName>
    </recommendedName>
</protein>
<feature type="non-terminal residue" evidence="1">
    <location>
        <position position="1"/>
    </location>
</feature>
<proteinExistence type="predicted"/>
<accession>A0ABU6XNY3</accession>
<dbReference type="Proteomes" id="UP001341840">
    <property type="component" value="Unassembled WGS sequence"/>
</dbReference>
<gene>
    <name evidence="1" type="ORF">PIB30_077599</name>
</gene>
<evidence type="ECO:0000313" key="2">
    <source>
        <dbReference type="Proteomes" id="UP001341840"/>
    </source>
</evidence>
<evidence type="ECO:0008006" key="3">
    <source>
        <dbReference type="Google" id="ProtNLM"/>
    </source>
</evidence>
<feature type="non-terminal residue" evidence="1">
    <location>
        <position position="61"/>
    </location>
</feature>
<sequence>LIAGDFNEVLAPEERSSGKGSDRGMADFKLGSVGMRESLRIKLPQMRRLGGWFKVIGVNER</sequence>
<comment type="caution">
    <text evidence="1">The sequence shown here is derived from an EMBL/GenBank/DDBJ whole genome shotgun (WGS) entry which is preliminary data.</text>
</comment>
<name>A0ABU6XNY3_9FABA</name>
<keyword evidence="2" id="KW-1185">Reference proteome</keyword>
<reference evidence="1 2" key="1">
    <citation type="journal article" date="2023" name="Plants (Basel)">
        <title>Bridging the Gap: Combining Genomics and Transcriptomics Approaches to Understand Stylosanthes scabra, an Orphan Legume from the Brazilian Caatinga.</title>
        <authorList>
            <person name="Ferreira-Neto J.R.C."/>
            <person name="da Silva M.D."/>
            <person name="Binneck E."/>
            <person name="de Melo N.F."/>
            <person name="da Silva R.H."/>
            <person name="de Melo A.L.T.M."/>
            <person name="Pandolfi V."/>
            <person name="Bustamante F.O."/>
            <person name="Brasileiro-Vidal A.C."/>
            <person name="Benko-Iseppon A.M."/>
        </authorList>
    </citation>
    <scope>NUCLEOTIDE SEQUENCE [LARGE SCALE GENOMIC DNA]</scope>
    <source>
        <tissue evidence="1">Leaves</tissue>
    </source>
</reference>
<organism evidence="1 2">
    <name type="scientific">Stylosanthes scabra</name>
    <dbReference type="NCBI Taxonomy" id="79078"/>
    <lineage>
        <taxon>Eukaryota</taxon>
        <taxon>Viridiplantae</taxon>
        <taxon>Streptophyta</taxon>
        <taxon>Embryophyta</taxon>
        <taxon>Tracheophyta</taxon>
        <taxon>Spermatophyta</taxon>
        <taxon>Magnoliopsida</taxon>
        <taxon>eudicotyledons</taxon>
        <taxon>Gunneridae</taxon>
        <taxon>Pentapetalae</taxon>
        <taxon>rosids</taxon>
        <taxon>fabids</taxon>
        <taxon>Fabales</taxon>
        <taxon>Fabaceae</taxon>
        <taxon>Papilionoideae</taxon>
        <taxon>50 kb inversion clade</taxon>
        <taxon>dalbergioids sensu lato</taxon>
        <taxon>Dalbergieae</taxon>
        <taxon>Pterocarpus clade</taxon>
        <taxon>Stylosanthes</taxon>
    </lineage>
</organism>
<evidence type="ECO:0000313" key="1">
    <source>
        <dbReference type="EMBL" id="MED6199621.1"/>
    </source>
</evidence>
<dbReference type="EMBL" id="JASCZI010212497">
    <property type="protein sequence ID" value="MED6199621.1"/>
    <property type="molecule type" value="Genomic_DNA"/>
</dbReference>